<dbReference type="InterPro" id="IPR052160">
    <property type="entry name" value="Gypsy_RT_Integrase-like"/>
</dbReference>
<dbReference type="PANTHER" id="PTHR47266">
    <property type="entry name" value="ENDONUCLEASE-RELATED"/>
    <property type="match status" value="1"/>
</dbReference>
<reference key="1">
    <citation type="journal article" date="2007" name="Nature">
        <title>The medaka draft genome and insights into vertebrate genome evolution.</title>
        <authorList>
            <person name="Kasahara M."/>
            <person name="Naruse K."/>
            <person name="Sasaki S."/>
            <person name="Nakatani Y."/>
            <person name="Qu W."/>
            <person name="Ahsan B."/>
            <person name="Yamada T."/>
            <person name="Nagayasu Y."/>
            <person name="Doi K."/>
            <person name="Kasai Y."/>
            <person name="Jindo T."/>
            <person name="Kobayashi D."/>
            <person name="Shimada A."/>
            <person name="Toyoda A."/>
            <person name="Kuroki Y."/>
            <person name="Fujiyama A."/>
            <person name="Sasaki T."/>
            <person name="Shimizu A."/>
            <person name="Asakawa S."/>
            <person name="Shimizu N."/>
            <person name="Hashimoto S."/>
            <person name="Yang J."/>
            <person name="Lee Y."/>
            <person name="Matsushima K."/>
            <person name="Sugano S."/>
            <person name="Sakaizumi M."/>
            <person name="Narita T."/>
            <person name="Ohishi K."/>
            <person name="Haga S."/>
            <person name="Ohta F."/>
            <person name="Nomoto H."/>
            <person name="Nogata K."/>
            <person name="Morishita T."/>
            <person name="Endo T."/>
            <person name="Shin-I T."/>
            <person name="Takeda H."/>
            <person name="Morishita S."/>
            <person name="Kohara Y."/>
        </authorList>
    </citation>
    <scope>NUCLEOTIDE SEQUENCE [LARGE SCALE GENOMIC DNA]</scope>
    <source>
        <strain>Hd-rR</strain>
    </source>
</reference>
<dbReference type="InterPro" id="IPR036397">
    <property type="entry name" value="RNaseH_sf"/>
</dbReference>
<dbReference type="Ensembl" id="ENSORLT00020024866.1">
    <property type="protein sequence ID" value="ENSORLP00020032184.1"/>
    <property type="gene ID" value="ENSORLG00020017585.1"/>
</dbReference>
<evidence type="ECO:0000259" key="1">
    <source>
        <dbReference type="Pfam" id="PF17921"/>
    </source>
</evidence>
<protein>
    <recommendedName>
        <fullName evidence="1">Integrase zinc-binding domain-containing protein</fullName>
    </recommendedName>
</protein>
<dbReference type="Pfam" id="PF17921">
    <property type="entry name" value="Integrase_H2C2"/>
    <property type="match status" value="1"/>
</dbReference>
<dbReference type="InterPro" id="IPR041588">
    <property type="entry name" value="Integrase_H2C2"/>
</dbReference>
<reference evidence="2" key="3">
    <citation type="submission" date="2025-08" db="UniProtKB">
        <authorList>
            <consortium name="Ensembl"/>
        </authorList>
    </citation>
    <scope>IDENTIFICATION</scope>
    <source>
        <strain evidence="2">HNI</strain>
    </source>
</reference>
<dbReference type="Proteomes" id="UP000265180">
    <property type="component" value="Chromosome 22"/>
</dbReference>
<name>A0A3P9MGU7_ORYLA</name>
<dbReference type="GO" id="GO:0003676">
    <property type="term" value="F:nucleic acid binding"/>
    <property type="evidence" value="ECO:0007669"/>
    <property type="project" value="InterPro"/>
</dbReference>
<dbReference type="Gene3D" id="1.10.340.70">
    <property type="match status" value="1"/>
</dbReference>
<dbReference type="Gene3D" id="3.30.420.10">
    <property type="entry name" value="Ribonuclease H-like superfamily/Ribonuclease H"/>
    <property type="match status" value="1"/>
</dbReference>
<reference evidence="2" key="4">
    <citation type="submission" date="2025-09" db="UniProtKB">
        <authorList>
            <consortium name="Ensembl"/>
        </authorList>
    </citation>
    <scope>IDENTIFICATION</scope>
    <source>
        <strain evidence="2">HNI</strain>
    </source>
</reference>
<feature type="domain" description="Integrase zinc-binding" evidence="1">
    <location>
        <begin position="71"/>
        <end position="115"/>
    </location>
</feature>
<sequence length="246" mass="28433">FPLFVRNMDEYYIEISHYIAQGTYHSLTLTSKNPDSRKATIRKTSKNYTIKNEQLYYNHRGNLRLVVFQAQVCDILRSCHDDIGSGGHHGRRRTLEKILASYHWKTAREDVMKWIIYLDYMSYTVKTVAPVLHPIQVQEAWSVLGVDLIGPLPTTNMTVVGATYRFILTATDLFTKWVVAKSLYTKTATEVSRKIVKIFYVFENIVLVTLNICNKLSTVVFLRLWVPMDRMSALIATSRLDEKEDA</sequence>
<accession>A0A3P9MGU7</accession>
<organism evidence="2 3">
    <name type="scientific">Oryzias latipes</name>
    <name type="common">Japanese rice fish</name>
    <name type="synonym">Japanese killifish</name>
    <dbReference type="NCBI Taxonomy" id="8090"/>
    <lineage>
        <taxon>Eukaryota</taxon>
        <taxon>Metazoa</taxon>
        <taxon>Chordata</taxon>
        <taxon>Craniata</taxon>
        <taxon>Vertebrata</taxon>
        <taxon>Euteleostomi</taxon>
        <taxon>Actinopterygii</taxon>
        <taxon>Neopterygii</taxon>
        <taxon>Teleostei</taxon>
        <taxon>Neoteleostei</taxon>
        <taxon>Acanthomorphata</taxon>
        <taxon>Ovalentaria</taxon>
        <taxon>Atherinomorphae</taxon>
        <taxon>Beloniformes</taxon>
        <taxon>Adrianichthyidae</taxon>
        <taxon>Oryziinae</taxon>
        <taxon>Oryzias</taxon>
    </lineage>
</organism>
<evidence type="ECO:0000313" key="3">
    <source>
        <dbReference type="Proteomes" id="UP000265180"/>
    </source>
</evidence>
<dbReference type="AlphaFoldDB" id="A0A3P9MGU7"/>
<dbReference type="SUPFAM" id="SSF53098">
    <property type="entry name" value="Ribonuclease H-like"/>
    <property type="match status" value="1"/>
</dbReference>
<proteinExistence type="predicted"/>
<reference evidence="2 3" key="2">
    <citation type="submission" date="2017-04" db="EMBL/GenBank/DDBJ databases">
        <title>CpG methylation of centromeres and impact of large insertions on vertebrate speciation.</title>
        <authorList>
            <person name="Ichikawa K."/>
            <person name="Yoshimura J."/>
            <person name="Morishita S."/>
        </authorList>
    </citation>
    <scope>NUCLEOTIDE SEQUENCE</scope>
    <source>
        <strain evidence="2 3">HNI</strain>
    </source>
</reference>
<dbReference type="InterPro" id="IPR012337">
    <property type="entry name" value="RNaseH-like_sf"/>
</dbReference>
<evidence type="ECO:0000313" key="2">
    <source>
        <dbReference type="Ensembl" id="ENSORLP00020032184.1"/>
    </source>
</evidence>